<dbReference type="EMBL" id="CAJZAG010000005">
    <property type="protein sequence ID" value="CAG9172910.1"/>
    <property type="molecule type" value="Genomic_DNA"/>
</dbReference>
<evidence type="ECO:0000313" key="2">
    <source>
        <dbReference type="EMBL" id="CAG9172910.1"/>
    </source>
</evidence>
<dbReference type="Pfam" id="PF01272">
    <property type="entry name" value="GreA_GreB"/>
    <property type="match status" value="1"/>
</dbReference>
<keyword evidence="3" id="KW-1185">Reference proteome</keyword>
<dbReference type="PANTHER" id="PTHR30437:SF5">
    <property type="entry name" value="REGULATOR OF NUCLEOSIDE DIPHOSPHATE KINASE"/>
    <property type="match status" value="1"/>
</dbReference>
<evidence type="ECO:0000259" key="1">
    <source>
        <dbReference type="Pfam" id="PF01272"/>
    </source>
</evidence>
<protein>
    <submittedName>
        <fullName evidence="2">Regulator of nucleoside diphosphate kinase</fullName>
    </submittedName>
</protein>
<comment type="caution">
    <text evidence="2">The sequence shown here is derived from an EMBL/GenBank/DDBJ whole genome shotgun (WGS) entry which is preliminary data.</text>
</comment>
<reference evidence="2 3" key="1">
    <citation type="submission" date="2021-08" db="EMBL/GenBank/DDBJ databases">
        <authorList>
            <person name="Peeters C."/>
        </authorList>
    </citation>
    <scope>NUCLEOTIDE SEQUENCE [LARGE SCALE GENOMIC DNA]</scope>
    <source>
        <strain evidence="2 3">LMG 32289</strain>
    </source>
</reference>
<organism evidence="2 3">
    <name type="scientific">Cupriavidus pampae</name>
    <dbReference type="NCBI Taxonomy" id="659251"/>
    <lineage>
        <taxon>Bacteria</taxon>
        <taxon>Pseudomonadati</taxon>
        <taxon>Pseudomonadota</taxon>
        <taxon>Betaproteobacteria</taxon>
        <taxon>Burkholderiales</taxon>
        <taxon>Burkholderiaceae</taxon>
        <taxon>Cupriavidus</taxon>
    </lineage>
</organism>
<keyword evidence="2" id="KW-0418">Kinase</keyword>
<dbReference type="Proteomes" id="UP000706525">
    <property type="component" value="Unassembled WGS sequence"/>
</dbReference>
<dbReference type="InterPro" id="IPR023459">
    <property type="entry name" value="Tscrpt_elong_fac_GreA/B_fam"/>
</dbReference>
<dbReference type="Gene3D" id="3.10.50.30">
    <property type="entry name" value="Transcription elongation factor, GreA/GreB, C-terminal domain"/>
    <property type="match status" value="1"/>
</dbReference>
<dbReference type="InterPro" id="IPR001437">
    <property type="entry name" value="Tscrpt_elong_fac_GreA/B_C"/>
</dbReference>
<accession>A0ABM8WZA9</accession>
<proteinExistence type="predicted"/>
<gene>
    <name evidence="2" type="primary">rnk</name>
    <name evidence="2" type="ORF">LMG32289_02718</name>
</gene>
<feature type="domain" description="Transcription elongation factor GreA/GreB C-terminal" evidence="1">
    <location>
        <begin position="53"/>
        <end position="128"/>
    </location>
</feature>
<evidence type="ECO:0000313" key="3">
    <source>
        <dbReference type="Proteomes" id="UP000706525"/>
    </source>
</evidence>
<dbReference type="RefSeq" id="WP_223988948.1">
    <property type="nucleotide sequence ID" value="NZ_CAJZAG010000005.1"/>
</dbReference>
<dbReference type="InterPro" id="IPR036953">
    <property type="entry name" value="GreA/GreB_C_sf"/>
</dbReference>
<dbReference type="NCBIfam" id="NF004396">
    <property type="entry name" value="PRK05753.1"/>
    <property type="match status" value="1"/>
</dbReference>
<dbReference type="GO" id="GO:0016301">
    <property type="term" value="F:kinase activity"/>
    <property type="evidence" value="ECO:0007669"/>
    <property type="project" value="UniProtKB-KW"/>
</dbReference>
<dbReference type="SUPFAM" id="SSF54534">
    <property type="entry name" value="FKBP-like"/>
    <property type="match status" value="1"/>
</dbReference>
<keyword evidence="2" id="KW-0808">Transferase</keyword>
<name>A0ABM8WZA9_9BURK</name>
<sequence length="139" mass="14888">MLSTNQAAPSLFLTELDVVRLERLASRAGAPHMAEMLDHVLARATIVPPQDIPHDIVTMNSRVTCMLAGEATPREWTLVYPDSADYDAGRISVLSPVGGALLGVHAGQTVGFQLPDGRAQQLVVTAIGYQPEAHGEYTI</sequence>
<dbReference type="PANTHER" id="PTHR30437">
    <property type="entry name" value="TRANSCRIPTION ELONGATION FACTOR GREA"/>
    <property type="match status" value="1"/>
</dbReference>